<dbReference type="AlphaFoldDB" id="A0A4Z2CQM9"/>
<keyword evidence="3" id="KW-1185">Reference proteome</keyword>
<organism evidence="2 3">
    <name type="scientific">Schistosoma japonicum</name>
    <name type="common">Blood fluke</name>
    <dbReference type="NCBI Taxonomy" id="6182"/>
    <lineage>
        <taxon>Eukaryota</taxon>
        <taxon>Metazoa</taxon>
        <taxon>Spiralia</taxon>
        <taxon>Lophotrochozoa</taxon>
        <taxon>Platyhelminthes</taxon>
        <taxon>Trematoda</taxon>
        <taxon>Digenea</taxon>
        <taxon>Strigeidida</taxon>
        <taxon>Schistosomatoidea</taxon>
        <taxon>Schistosomatidae</taxon>
        <taxon>Schistosoma</taxon>
    </lineage>
</organism>
<reference evidence="2 3" key="1">
    <citation type="submission" date="2019-03" db="EMBL/GenBank/DDBJ databases">
        <title>An improved genome assembly of the fluke Schistosoma japonicum.</title>
        <authorList>
            <person name="Hu W."/>
            <person name="Luo F."/>
            <person name="Yin M."/>
            <person name="Mo X."/>
            <person name="Sun C."/>
            <person name="Wu Q."/>
            <person name="Zhu B."/>
            <person name="Xiang M."/>
            <person name="Wang J."/>
            <person name="Wang Y."/>
            <person name="Zhang T."/>
            <person name="Xu B."/>
            <person name="Zheng H."/>
            <person name="Feng Z."/>
        </authorList>
    </citation>
    <scope>NUCLEOTIDE SEQUENCE [LARGE SCALE GENOMIC DNA]</scope>
    <source>
        <strain evidence="2">HuSjv2</strain>
        <tissue evidence="2">Worms</tissue>
    </source>
</reference>
<dbReference type="Proteomes" id="UP000311919">
    <property type="component" value="Unassembled WGS sequence"/>
</dbReference>
<dbReference type="EMBL" id="SKCS01000459">
    <property type="protein sequence ID" value="TNN06569.1"/>
    <property type="molecule type" value="Genomic_DNA"/>
</dbReference>
<sequence length="65" mass="7750">MIRNNKQNHLIYVLLFCINYECIDFSCFHFIYIVSTTRRCLFNACYRLLLNTKLKCSVCYLLATA</sequence>
<comment type="caution">
    <text evidence="2">The sequence shown here is derived from an EMBL/GenBank/DDBJ whole genome shotgun (WGS) entry which is preliminary data.</text>
</comment>
<keyword evidence="1" id="KW-0472">Membrane</keyword>
<accession>A0A4Z2CQM9</accession>
<gene>
    <name evidence="2" type="ORF">EWB00_008302</name>
</gene>
<evidence type="ECO:0000313" key="3">
    <source>
        <dbReference type="Proteomes" id="UP000311919"/>
    </source>
</evidence>
<evidence type="ECO:0000313" key="2">
    <source>
        <dbReference type="EMBL" id="TNN06569.1"/>
    </source>
</evidence>
<proteinExistence type="predicted"/>
<keyword evidence="1" id="KW-1133">Transmembrane helix</keyword>
<keyword evidence="1" id="KW-0812">Transmembrane</keyword>
<protein>
    <submittedName>
        <fullName evidence="2">Uncharacterized protein</fullName>
    </submittedName>
</protein>
<evidence type="ECO:0000256" key="1">
    <source>
        <dbReference type="SAM" id="Phobius"/>
    </source>
</evidence>
<feature type="transmembrane region" description="Helical" evidence="1">
    <location>
        <begin position="12"/>
        <end position="34"/>
    </location>
</feature>
<name>A0A4Z2CQM9_SCHJA</name>
<feature type="non-terminal residue" evidence="2">
    <location>
        <position position="65"/>
    </location>
</feature>